<sequence>MDNLVATIRKLRIQIQKNEDYIVYLEKVIITRDDEIDILRIQVNDLKIRLQKTEADAQSNDKNISVLELQLSEMSNELLSLQHRIQKLRETMTLDLLHLPATNIPVFNLITDVRTNILLLANSARGDNTLLKNEINNFQTQTELKLTQIQDGCYTFENEVTQLRQENINLRDINRNQQELTNELGTLNETLKEQIDELSEKNETIQTELDKKTRLYGQAQDRLDECRDECYQIRESLESAHEDIAESEFAYDELKQKLRILELTYIAWQVRHLRQHLDFEFGRQLSNHIVLVYEYICYLNVYVLPKSQIIWDLGRQNAQITSIWDLGFGISAKNTNYNLGFGIWDFARTAWRNQRDRNQNIIRELRNCQNQLQQCRADKGLLEYNRDWLFDRYYNKFKDRKTSHIKWKNRARNFEQLINNLNQQILVLQNNLLINSPQIQISNMIGNELPLFKGKAGEDSSDWILEIKRFVIACRINITAGAGGVAGRAEAYNLAISCIVGETKTWYENEIKGRNWQCDNILDGTGTNILTLFRAVNNGALTGINANQFRGEALVVRNNAGGDNTITGANEDWSIAGGHPAPVGTISQANYANAAAGNSIVAPEITLGQFLYCLENLYPTVETQKNLLFFGQIVQGVYFKNILAGAGGVAGRAEAYNLAISCIVGETKTWYENEIKGRNWQCDNILDGTGTNILTLFRAVNNGALTGINANQFRGEALVVRNNAGGDNTITGANEDWSIAGGHPAPVGTISQANYANAAAGNSIVAPEITLGQFLYCLENLYPTVETQKNLLFFGQIVQGGMSILEYNAKISKLGKLARLVEPQMREQYIRGLNPMNQYNIHMMAKYHDTSPIRNTHT</sequence>
<evidence type="ECO:0000256" key="1">
    <source>
        <dbReference type="ARBA" id="ARBA00023054"/>
    </source>
</evidence>
<dbReference type="EMBL" id="PQFF01000098">
    <property type="protein sequence ID" value="RHZ82688.1"/>
    <property type="molecule type" value="Genomic_DNA"/>
</dbReference>
<dbReference type="AlphaFoldDB" id="A0A397J7H8"/>
<keyword evidence="4" id="KW-1185">Reference proteome</keyword>
<dbReference type="GO" id="GO:0005856">
    <property type="term" value="C:cytoskeleton"/>
    <property type="evidence" value="ECO:0007669"/>
    <property type="project" value="TreeGrafter"/>
</dbReference>
<dbReference type="PANTHER" id="PTHR32083">
    <property type="entry name" value="CILIA AND FLAGELLA-ASSOCIATED PROTEIN 58-RELATED"/>
    <property type="match status" value="1"/>
</dbReference>
<name>A0A397J7H8_9GLOM</name>
<feature type="coiled-coil region" evidence="2">
    <location>
        <begin position="163"/>
        <end position="264"/>
    </location>
</feature>
<protein>
    <submittedName>
        <fullName evidence="3">Uncharacterized protein</fullName>
    </submittedName>
</protein>
<evidence type="ECO:0000313" key="3">
    <source>
        <dbReference type="EMBL" id="RHZ82688.1"/>
    </source>
</evidence>
<organism evidence="3 4">
    <name type="scientific">Diversispora epigaea</name>
    <dbReference type="NCBI Taxonomy" id="1348612"/>
    <lineage>
        <taxon>Eukaryota</taxon>
        <taxon>Fungi</taxon>
        <taxon>Fungi incertae sedis</taxon>
        <taxon>Mucoromycota</taxon>
        <taxon>Glomeromycotina</taxon>
        <taxon>Glomeromycetes</taxon>
        <taxon>Diversisporales</taxon>
        <taxon>Diversisporaceae</taxon>
        <taxon>Diversispora</taxon>
    </lineage>
</organism>
<gene>
    <name evidence="3" type="ORF">Glove_105g9</name>
</gene>
<dbReference type="Proteomes" id="UP000266861">
    <property type="component" value="Unassembled WGS sequence"/>
</dbReference>
<evidence type="ECO:0000256" key="2">
    <source>
        <dbReference type="SAM" id="Coils"/>
    </source>
</evidence>
<keyword evidence="1 2" id="KW-0175">Coiled coil</keyword>
<feature type="coiled-coil region" evidence="2">
    <location>
        <begin position="404"/>
        <end position="431"/>
    </location>
</feature>
<accession>A0A397J7H8</accession>
<reference evidence="3 4" key="1">
    <citation type="submission" date="2018-08" db="EMBL/GenBank/DDBJ databases">
        <title>Genome and evolution of the arbuscular mycorrhizal fungus Diversispora epigaea (formerly Glomus versiforme) and its bacterial endosymbionts.</title>
        <authorList>
            <person name="Sun X."/>
            <person name="Fei Z."/>
            <person name="Harrison M."/>
        </authorList>
    </citation>
    <scope>NUCLEOTIDE SEQUENCE [LARGE SCALE GENOMIC DNA]</scope>
    <source>
        <strain evidence="3 4">IT104</strain>
    </source>
</reference>
<dbReference type="OrthoDB" id="2427969at2759"/>
<proteinExistence type="predicted"/>
<evidence type="ECO:0000313" key="4">
    <source>
        <dbReference type="Proteomes" id="UP000266861"/>
    </source>
</evidence>
<comment type="caution">
    <text evidence="3">The sequence shown here is derived from an EMBL/GenBank/DDBJ whole genome shotgun (WGS) entry which is preliminary data.</text>
</comment>
<dbReference type="PANTHER" id="PTHR32083:SF0">
    <property type="entry name" value="CILIA AND FLAGELLA-ASSOCIATED PROTEIN 58"/>
    <property type="match status" value="1"/>
</dbReference>
<feature type="coiled-coil region" evidence="2">
    <location>
        <begin position="36"/>
        <end position="91"/>
    </location>
</feature>